<dbReference type="OrthoDB" id="2587563at2759"/>
<dbReference type="AlphaFoldDB" id="A0A6J3MBT6"/>
<feature type="compositionally biased region" description="Basic and acidic residues" evidence="1">
    <location>
        <begin position="529"/>
        <end position="544"/>
    </location>
</feature>
<evidence type="ECO:0000313" key="2">
    <source>
        <dbReference type="Proteomes" id="UP000504637"/>
    </source>
</evidence>
<feature type="region of interest" description="Disordered" evidence="1">
    <location>
        <begin position="242"/>
        <end position="633"/>
    </location>
</feature>
<feature type="compositionally biased region" description="Low complexity" evidence="1">
    <location>
        <begin position="397"/>
        <end position="413"/>
    </location>
</feature>
<dbReference type="UniPathway" id="UPA00143"/>
<reference evidence="3" key="1">
    <citation type="submission" date="2020-01" db="EMBL/GenBank/DDBJ databases">
        <authorList>
            <consortium name="DOE Joint Genome Institute"/>
            <person name="Haridas S."/>
            <person name="Albert R."/>
            <person name="Binder M."/>
            <person name="Bloem J."/>
            <person name="Labutti K."/>
            <person name="Salamov A."/>
            <person name="Andreopoulos B."/>
            <person name="Baker S.E."/>
            <person name="Barry K."/>
            <person name="Bills G."/>
            <person name="Bluhm B.H."/>
            <person name="Cannon C."/>
            <person name="Castanera R."/>
            <person name="Culley D.E."/>
            <person name="Daum C."/>
            <person name="Ezra D."/>
            <person name="Gonzalez J.B."/>
            <person name="Henrissat B."/>
            <person name="Kuo A."/>
            <person name="Liang C."/>
            <person name="Lipzen A."/>
            <person name="Lutzoni F."/>
            <person name="Magnuson J."/>
            <person name="Mondo S."/>
            <person name="Nolan M."/>
            <person name="Ohm R."/>
            <person name="Pangilinan J."/>
            <person name="Park H.-J."/>
            <person name="Ramirez L."/>
            <person name="Alfaro M."/>
            <person name="Sun H."/>
            <person name="Tritt A."/>
            <person name="Yoshinaga Y."/>
            <person name="Zwiers L.-H."/>
            <person name="Turgeon B.G."/>
            <person name="Goodwin S.B."/>
            <person name="Spatafora J.W."/>
            <person name="Crous P.W."/>
            <person name="Grigoriev I.V."/>
        </authorList>
    </citation>
    <scope>NUCLEOTIDE SEQUENCE</scope>
    <source>
        <strain evidence="3">CBS 342.82</strain>
    </source>
</reference>
<gene>
    <name evidence="3" type="ORF">K489DRAFT_158976</name>
</gene>
<organism evidence="3">
    <name type="scientific">Dissoconium aciculare CBS 342.82</name>
    <dbReference type="NCBI Taxonomy" id="1314786"/>
    <lineage>
        <taxon>Eukaryota</taxon>
        <taxon>Fungi</taxon>
        <taxon>Dikarya</taxon>
        <taxon>Ascomycota</taxon>
        <taxon>Pezizomycotina</taxon>
        <taxon>Dothideomycetes</taxon>
        <taxon>Dothideomycetidae</taxon>
        <taxon>Mycosphaerellales</taxon>
        <taxon>Dissoconiaceae</taxon>
        <taxon>Dissoconium</taxon>
    </lineage>
</organism>
<dbReference type="GeneID" id="54357081"/>
<feature type="compositionally biased region" description="Low complexity" evidence="1">
    <location>
        <begin position="556"/>
        <end position="571"/>
    </location>
</feature>
<feature type="compositionally biased region" description="Polar residues" evidence="1">
    <location>
        <begin position="246"/>
        <end position="259"/>
    </location>
</feature>
<name>A0A6J3MBT6_9PEZI</name>
<protein>
    <submittedName>
        <fullName evidence="3">Uncharacterized protein</fullName>
    </submittedName>
</protein>
<reference evidence="3" key="2">
    <citation type="submission" date="2020-04" db="EMBL/GenBank/DDBJ databases">
        <authorList>
            <consortium name="NCBI Genome Project"/>
        </authorList>
    </citation>
    <scope>NUCLEOTIDE SEQUENCE</scope>
    <source>
        <strain evidence="3">CBS 342.82</strain>
    </source>
</reference>
<dbReference type="GO" id="GO:0016567">
    <property type="term" value="P:protein ubiquitination"/>
    <property type="evidence" value="ECO:0007669"/>
    <property type="project" value="UniProtKB-UniPathway"/>
</dbReference>
<proteinExistence type="predicted"/>
<feature type="compositionally biased region" description="Polar residues" evidence="1">
    <location>
        <begin position="461"/>
        <end position="482"/>
    </location>
</feature>
<evidence type="ECO:0000313" key="3">
    <source>
        <dbReference type="RefSeq" id="XP_033462522.1"/>
    </source>
</evidence>
<feature type="compositionally biased region" description="Polar residues" evidence="1">
    <location>
        <begin position="416"/>
        <end position="449"/>
    </location>
</feature>
<dbReference type="RefSeq" id="XP_033462522.1">
    <property type="nucleotide sequence ID" value="XM_033599282.1"/>
</dbReference>
<feature type="compositionally biased region" description="Polar residues" evidence="1">
    <location>
        <begin position="608"/>
        <end position="632"/>
    </location>
</feature>
<evidence type="ECO:0000256" key="1">
    <source>
        <dbReference type="SAM" id="MobiDB-lite"/>
    </source>
</evidence>
<keyword evidence="2" id="KW-1185">Reference proteome</keyword>
<accession>A0A6J3MBT6</accession>
<reference evidence="3" key="3">
    <citation type="submission" date="2025-08" db="UniProtKB">
        <authorList>
            <consortium name="RefSeq"/>
        </authorList>
    </citation>
    <scope>IDENTIFICATION</scope>
    <source>
        <strain evidence="3">CBS 342.82</strain>
    </source>
</reference>
<dbReference type="Proteomes" id="UP000504637">
    <property type="component" value="Unplaced"/>
</dbReference>
<feature type="compositionally biased region" description="Basic and acidic residues" evidence="1">
    <location>
        <begin position="299"/>
        <end position="337"/>
    </location>
</feature>
<sequence>MATTSESHPDFLLRGPGKDDVISYAYVCKLERAVIQDARKASSGLQFLTGSAPKIRLGKRTIDLTISSEAFRHELYSASVQSLSDFKFRSIISHHVGLKVHERKQSLGTDAALAALQQNLASVQQQKQALHTNITSSVLATPQNRYDAAKEQKRAGKRGYVGRIPSSDLDEALSRIGKEVDGKWELTNRAYKDLDVWKFAYRSQLERQKAIENAIKAYDRLRVGKEDGLWQLLLPTERRGKGETLSRLQLGNKNATPRQVGSPLNPWDGSGEEKNGGSVASPAIGSISTPKIPAAKGDAVSKRLLSKDPKKARAAEATKDKKRKERDIVSAASDRESGNSARKRQATQSNNPKIKSAAVVHSSSDEMDEESTVKVNSKRSELPAKPATQGKLPGVVRKATTHAAAKPAARPVPANSPLTSTKAVATKAGSGNLQRPNGATAAANSTKSQLGVKGAAPIGKTTPNGLAAPSSQRVQHSPQIGGNRTHVPSPLGAARPRGASDGSEKPVAETQRQRAGAETPSEIVVANGRRKDSQSARANAERPKAVNSAKTQSRKPTTTASAPANQPQQANGINRSTITSQKRKPVDSPTEELNDASKPKQRRYALTANANSNKRGLDSNGETVSNSDSASSIVDDITFDQALDVAERFNETYPRYSRLYDEYEAKVSRGEIVAKQEQDYLLKMHMRLRQWKRDIEAAAERANGNELGNSQT</sequence>